<sequence length="50" mass="5750">MANMEHIFISIKSVCMQHRLVGKIIKLFKQKGFHFVAMVFLQASEEAALQ</sequence>
<gene>
    <name evidence="1" type="ORF">LYPA_23C012880</name>
</gene>
<dbReference type="Proteomes" id="UP000386466">
    <property type="component" value="Unassembled WGS sequence"/>
</dbReference>
<reference evidence="1 2" key="1">
    <citation type="submission" date="2019-01" db="EMBL/GenBank/DDBJ databases">
        <authorList>
            <person name="Alioto T."/>
            <person name="Alioto T."/>
        </authorList>
    </citation>
    <scope>NUCLEOTIDE SEQUENCE [LARGE SCALE GENOMIC DNA]</scope>
</reference>
<dbReference type="InterPro" id="IPR036850">
    <property type="entry name" value="NDK-like_dom_sf"/>
</dbReference>
<dbReference type="AlphaFoldDB" id="A0A485NSD5"/>
<accession>A0A485NSD5</accession>
<organism evidence="1 2">
    <name type="scientific">Lynx pardinus</name>
    <name type="common">Iberian lynx</name>
    <name type="synonym">Felis pardina</name>
    <dbReference type="NCBI Taxonomy" id="191816"/>
    <lineage>
        <taxon>Eukaryota</taxon>
        <taxon>Metazoa</taxon>
        <taxon>Chordata</taxon>
        <taxon>Craniata</taxon>
        <taxon>Vertebrata</taxon>
        <taxon>Euteleostomi</taxon>
        <taxon>Mammalia</taxon>
        <taxon>Eutheria</taxon>
        <taxon>Laurasiatheria</taxon>
        <taxon>Carnivora</taxon>
        <taxon>Feliformia</taxon>
        <taxon>Felidae</taxon>
        <taxon>Felinae</taxon>
        <taxon>Lynx</taxon>
    </lineage>
</organism>
<proteinExistence type="predicted"/>
<dbReference type="Gene3D" id="3.30.70.141">
    <property type="entry name" value="Nucleoside diphosphate kinase-like domain"/>
    <property type="match status" value="1"/>
</dbReference>
<dbReference type="EMBL" id="CAAGRJ010021377">
    <property type="protein sequence ID" value="VFV35487.1"/>
    <property type="molecule type" value="Genomic_DNA"/>
</dbReference>
<dbReference type="SUPFAM" id="SSF54919">
    <property type="entry name" value="Nucleoside diphosphate kinase, NDK"/>
    <property type="match status" value="1"/>
</dbReference>
<name>A0A485NSD5_LYNPA</name>
<protein>
    <submittedName>
        <fullName evidence="1">Uncharacterized protein</fullName>
    </submittedName>
</protein>
<evidence type="ECO:0000313" key="2">
    <source>
        <dbReference type="Proteomes" id="UP000386466"/>
    </source>
</evidence>
<evidence type="ECO:0000313" key="1">
    <source>
        <dbReference type="EMBL" id="VFV35487.1"/>
    </source>
</evidence>
<keyword evidence="2" id="KW-1185">Reference proteome</keyword>